<evidence type="ECO:0000256" key="1">
    <source>
        <dbReference type="SAM" id="Coils"/>
    </source>
</evidence>
<dbReference type="AlphaFoldDB" id="A0A165DJ10"/>
<dbReference type="InParanoid" id="A0A165DJ10"/>
<gene>
    <name evidence="3" type="ORF">LAESUDRAFT_249907</name>
</gene>
<evidence type="ECO:0000256" key="2">
    <source>
        <dbReference type="SAM" id="MobiDB-lite"/>
    </source>
</evidence>
<keyword evidence="4" id="KW-1185">Reference proteome</keyword>
<dbReference type="GeneID" id="63818775"/>
<evidence type="ECO:0000313" key="3">
    <source>
        <dbReference type="EMBL" id="KZT04990.1"/>
    </source>
</evidence>
<organism evidence="3 4">
    <name type="scientific">Laetiporus sulphureus 93-53</name>
    <dbReference type="NCBI Taxonomy" id="1314785"/>
    <lineage>
        <taxon>Eukaryota</taxon>
        <taxon>Fungi</taxon>
        <taxon>Dikarya</taxon>
        <taxon>Basidiomycota</taxon>
        <taxon>Agaricomycotina</taxon>
        <taxon>Agaricomycetes</taxon>
        <taxon>Polyporales</taxon>
        <taxon>Laetiporus</taxon>
    </lineage>
</organism>
<proteinExistence type="predicted"/>
<dbReference type="RefSeq" id="XP_040762730.1">
    <property type="nucleotide sequence ID" value="XM_040901743.1"/>
</dbReference>
<reference evidence="3 4" key="1">
    <citation type="journal article" date="2016" name="Mol. Biol. Evol.">
        <title>Comparative Genomics of Early-Diverging Mushroom-Forming Fungi Provides Insights into the Origins of Lignocellulose Decay Capabilities.</title>
        <authorList>
            <person name="Nagy L.G."/>
            <person name="Riley R."/>
            <person name="Tritt A."/>
            <person name="Adam C."/>
            <person name="Daum C."/>
            <person name="Floudas D."/>
            <person name="Sun H."/>
            <person name="Yadav J.S."/>
            <person name="Pangilinan J."/>
            <person name="Larsson K.H."/>
            <person name="Matsuura K."/>
            <person name="Barry K."/>
            <person name="Labutti K."/>
            <person name="Kuo R."/>
            <person name="Ohm R.A."/>
            <person name="Bhattacharya S.S."/>
            <person name="Shirouzu T."/>
            <person name="Yoshinaga Y."/>
            <person name="Martin F.M."/>
            <person name="Grigoriev I.V."/>
            <person name="Hibbett D.S."/>
        </authorList>
    </citation>
    <scope>NUCLEOTIDE SEQUENCE [LARGE SCALE GENOMIC DNA]</scope>
    <source>
        <strain evidence="3 4">93-53</strain>
    </source>
</reference>
<feature type="compositionally biased region" description="Acidic residues" evidence="2">
    <location>
        <begin position="261"/>
        <end position="285"/>
    </location>
</feature>
<dbReference type="EMBL" id="KV427633">
    <property type="protein sequence ID" value="KZT04990.1"/>
    <property type="molecule type" value="Genomic_DNA"/>
</dbReference>
<dbReference type="Proteomes" id="UP000076871">
    <property type="component" value="Unassembled WGS sequence"/>
</dbReference>
<name>A0A165DJ10_9APHY</name>
<feature type="compositionally biased region" description="Basic and acidic residues" evidence="2">
    <location>
        <begin position="230"/>
        <end position="240"/>
    </location>
</feature>
<keyword evidence="1" id="KW-0175">Coiled coil</keyword>
<accession>A0A165DJ10</accession>
<feature type="coiled-coil region" evidence="1">
    <location>
        <begin position="152"/>
        <end position="207"/>
    </location>
</feature>
<dbReference type="STRING" id="1314785.A0A165DJ10"/>
<evidence type="ECO:0000313" key="4">
    <source>
        <dbReference type="Proteomes" id="UP000076871"/>
    </source>
</evidence>
<protein>
    <submittedName>
        <fullName evidence="3">Uncharacterized protein</fullName>
    </submittedName>
</protein>
<feature type="compositionally biased region" description="Low complexity" evidence="2">
    <location>
        <begin position="35"/>
        <end position="57"/>
    </location>
</feature>
<sequence length="356" mass="39822">MPIMPHILGEKGMHEFPFPAMDAGKLSPASTNTDTLPSAPSRPRSSSSHTTSQRSDYSPPPRVIRNHAPRERIRAPDQGSDYSNAKSGLLARLLSLSREEHSAAHLHTLLAVTTDRLRSETFRADAAESRALDALHLLRQANQATIAARADSARATEELSLYRMRLEEAQKEILRAQELVNSLEKEKRDAEAEAARARTAARRWREESVLRRAREQGYWQGRQEAAVVKGNEERRYREGKQAGGQNDPRRYARRQTVMNDLFDEEEEEDDGGDDDAGGDDGENDGSDGSGSQPEEIFPVPRSPPGQQPPWRVQMPADSRPRPSRLRSPNYSTAFPDPSSILTMLAHQPSEHCTRIH</sequence>
<feature type="region of interest" description="Disordered" evidence="2">
    <location>
        <begin position="15"/>
        <end position="84"/>
    </location>
</feature>
<dbReference type="OrthoDB" id="3268221at2759"/>
<feature type="region of interest" description="Disordered" evidence="2">
    <location>
        <begin position="221"/>
        <end position="336"/>
    </location>
</feature>